<reference evidence="2 3" key="1">
    <citation type="journal article" date="2016" name="Nat. Commun.">
        <title>Thousands of microbial genomes shed light on interconnected biogeochemical processes in an aquifer system.</title>
        <authorList>
            <person name="Anantharaman K."/>
            <person name="Brown C.T."/>
            <person name="Hug L.A."/>
            <person name="Sharon I."/>
            <person name="Castelle C.J."/>
            <person name="Probst A.J."/>
            <person name="Thomas B.C."/>
            <person name="Singh A."/>
            <person name="Wilkins M.J."/>
            <person name="Karaoz U."/>
            <person name="Brodie E.L."/>
            <person name="Williams K.H."/>
            <person name="Hubbard S.S."/>
            <person name="Banfield J.F."/>
        </authorList>
    </citation>
    <scope>NUCLEOTIDE SEQUENCE [LARGE SCALE GENOMIC DNA]</scope>
</reference>
<dbReference type="Proteomes" id="UP000176349">
    <property type="component" value="Unassembled WGS sequence"/>
</dbReference>
<sequence length="323" mass="36539">MTGFFHTIRAKLTAKTASPGRAASSLASFAPVVGWGRSFEDRYKHWDKEQRLTRPSPQDLAIYKKFIGPIAQGKKVLVLGPTPELRDLVAGHNVVVADRSPTCIEEATKYLTTADPRNEQGVVGDWLSLPFPDGYFDIILGDMVLNQFPPGKEEGFLRNVRRICADTGKFVSRFSFTNPDFLPKHLPSEVKRRIDAPFLSRQEKVYAIANMALACTHDRSLRLNNLYGAWTVLEELCTTKEIGWRARSMVRDAVRNLKNNGFPGDRWWVCASETELVRLITEYFDITERAHTTDQPFGRFLPIMSCAPKKSTQRPSPLHVDNL</sequence>
<evidence type="ECO:0000259" key="1">
    <source>
        <dbReference type="Pfam" id="PF13649"/>
    </source>
</evidence>
<dbReference type="Gene3D" id="3.40.50.150">
    <property type="entry name" value="Vaccinia Virus protein VP39"/>
    <property type="match status" value="1"/>
</dbReference>
<dbReference type="SUPFAM" id="SSF53335">
    <property type="entry name" value="S-adenosyl-L-methionine-dependent methyltransferases"/>
    <property type="match status" value="1"/>
</dbReference>
<name>A0A1G2C8G2_9BACT</name>
<dbReference type="Pfam" id="PF13649">
    <property type="entry name" value="Methyltransf_25"/>
    <property type="match status" value="1"/>
</dbReference>
<proteinExistence type="predicted"/>
<feature type="domain" description="Methyltransferase" evidence="1">
    <location>
        <begin position="85"/>
        <end position="168"/>
    </location>
</feature>
<organism evidence="2 3">
    <name type="scientific">Candidatus Liptonbacteria bacterium GWC1_60_9</name>
    <dbReference type="NCBI Taxonomy" id="1798645"/>
    <lineage>
        <taxon>Bacteria</taxon>
        <taxon>Candidatus Liptoniibacteriota</taxon>
    </lineage>
</organism>
<evidence type="ECO:0000313" key="2">
    <source>
        <dbReference type="EMBL" id="OGY97665.1"/>
    </source>
</evidence>
<protein>
    <recommendedName>
        <fullName evidence="1">Methyltransferase domain-containing protein</fullName>
    </recommendedName>
</protein>
<accession>A0A1G2C8G2</accession>
<gene>
    <name evidence="2" type="ORF">A2128_00760</name>
</gene>
<dbReference type="AlphaFoldDB" id="A0A1G2C8G2"/>
<dbReference type="InterPro" id="IPR029063">
    <property type="entry name" value="SAM-dependent_MTases_sf"/>
</dbReference>
<dbReference type="InterPro" id="IPR041698">
    <property type="entry name" value="Methyltransf_25"/>
</dbReference>
<dbReference type="CDD" id="cd02440">
    <property type="entry name" value="AdoMet_MTases"/>
    <property type="match status" value="1"/>
</dbReference>
<dbReference type="EMBL" id="MHKV01000003">
    <property type="protein sequence ID" value="OGY97665.1"/>
    <property type="molecule type" value="Genomic_DNA"/>
</dbReference>
<evidence type="ECO:0000313" key="3">
    <source>
        <dbReference type="Proteomes" id="UP000176349"/>
    </source>
</evidence>
<comment type="caution">
    <text evidence="2">The sequence shown here is derived from an EMBL/GenBank/DDBJ whole genome shotgun (WGS) entry which is preliminary data.</text>
</comment>